<dbReference type="OrthoDB" id="2945048at2759"/>
<accession>A0A8H7CN03</accession>
<reference evidence="6" key="1">
    <citation type="submission" date="2020-05" db="EMBL/GenBank/DDBJ databases">
        <title>Mycena genomes resolve the evolution of fungal bioluminescence.</title>
        <authorList>
            <person name="Tsai I.J."/>
        </authorList>
    </citation>
    <scope>NUCLEOTIDE SEQUENCE</scope>
    <source>
        <strain evidence="6">160909Yilan</strain>
    </source>
</reference>
<name>A0A8H7CN03_9AGAR</name>
<feature type="domain" description="MYND-type" evidence="5">
    <location>
        <begin position="32"/>
        <end position="74"/>
    </location>
</feature>
<keyword evidence="1" id="KW-0479">Metal-binding</keyword>
<dbReference type="InterPro" id="IPR002893">
    <property type="entry name" value="Znf_MYND"/>
</dbReference>
<proteinExistence type="predicted"/>
<protein>
    <recommendedName>
        <fullName evidence="5">MYND-type domain-containing protein</fullName>
    </recommendedName>
</protein>
<dbReference type="SUPFAM" id="SSF144232">
    <property type="entry name" value="HIT/MYND zinc finger-like"/>
    <property type="match status" value="1"/>
</dbReference>
<dbReference type="EMBL" id="JACAZH010000022">
    <property type="protein sequence ID" value="KAF7343749.1"/>
    <property type="molecule type" value="Genomic_DNA"/>
</dbReference>
<evidence type="ECO:0000256" key="1">
    <source>
        <dbReference type="ARBA" id="ARBA00022723"/>
    </source>
</evidence>
<dbReference type="PROSITE" id="PS50865">
    <property type="entry name" value="ZF_MYND_2"/>
    <property type="match status" value="1"/>
</dbReference>
<dbReference type="Proteomes" id="UP000623467">
    <property type="component" value="Unassembled WGS sequence"/>
</dbReference>
<keyword evidence="2 4" id="KW-0863">Zinc-finger</keyword>
<evidence type="ECO:0000256" key="4">
    <source>
        <dbReference type="PROSITE-ProRule" id="PRU00134"/>
    </source>
</evidence>
<dbReference type="AlphaFoldDB" id="A0A8H7CN03"/>
<evidence type="ECO:0000256" key="3">
    <source>
        <dbReference type="ARBA" id="ARBA00022833"/>
    </source>
</evidence>
<evidence type="ECO:0000313" key="7">
    <source>
        <dbReference type="Proteomes" id="UP000623467"/>
    </source>
</evidence>
<dbReference type="GO" id="GO:0008270">
    <property type="term" value="F:zinc ion binding"/>
    <property type="evidence" value="ECO:0007669"/>
    <property type="project" value="UniProtKB-KW"/>
</dbReference>
<organism evidence="6 7">
    <name type="scientific">Mycena sanguinolenta</name>
    <dbReference type="NCBI Taxonomy" id="230812"/>
    <lineage>
        <taxon>Eukaryota</taxon>
        <taxon>Fungi</taxon>
        <taxon>Dikarya</taxon>
        <taxon>Basidiomycota</taxon>
        <taxon>Agaricomycotina</taxon>
        <taxon>Agaricomycetes</taxon>
        <taxon>Agaricomycetidae</taxon>
        <taxon>Agaricales</taxon>
        <taxon>Marasmiineae</taxon>
        <taxon>Mycenaceae</taxon>
        <taxon>Mycena</taxon>
    </lineage>
</organism>
<comment type="caution">
    <text evidence="6">The sequence shown here is derived from an EMBL/GenBank/DDBJ whole genome shotgun (WGS) entry which is preliminary data.</text>
</comment>
<keyword evidence="3" id="KW-0862">Zinc</keyword>
<evidence type="ECO:0000313" key="6">
    <source>
        <dbReference type="EMBL" id="KAF7343749.1"/>
    </source>
</evidence>
<gene>
    <name evidence="6" type="ORF">MSAN_01955500</name>
</gene>
<sequence length="282" mass="32032">MAAQRLQSLLSSPTHDLPMFHDGSPYHTHQKCSHCFQVQRSHQAKLSLCAMCRVEMYCSKECQKAHWPAHKAQCKVYKAERLAVAEKTGIESAQADCHAWIKYFDTPIKNCAIAAMRLPETPHMERTEIFSLTIHHKGDPSRPVQQRFAVIEVARRRAAEFPPMSTVFQGMKSYPGFCERGKVEMGARFYGCVRVGILATYGPSVDEPVAVIQRLNHFSIDDTTARAKIVRQDWFMLFREYVEQGARIKFCCGRLPGAEDVCCCGGWVHDEEKRKAFSGTKN</sequence>
<dbReference type="Gene3D" id="6.10.140.2220">
    <property type="match status" value="1"/>
</dbReference>
<keyword evidence="7" id="KW-1185">Reference proteome</keyword>
<dbReference type="Pfam" id="PF01753">
    <property type="entry name" value="zf-MYND"/>
    <property type="match status" value="1"/>
</dbReference>
<evidence type="ECO:0000259" key="5">
    <source>
        <dbReference type="PROSITE" id="PS50865"/>
    </source>
</evidence>
<evidence type="ECO:0000256" key="2">
    <source>
        <dbReference type="ARBA" id="ARBA00022771"/>
    </source>
</evidence>